<accession>A0A9P4VJP4</accession>
<dbReference type="Gene3D" id="3.40.50.1910">
    <property type="match status" value="1"/>
</dbReference>
<dbReference type="InterPro" id="IPR001619">
    <property type="entry name" value="Sec1-like"/>
</dbReference>
<protein>
    <submittedName>
        <fullName evidence="3">Vacuolar sorting protein-like protein</fullName>
    </submittedName>
</protein>
<evidence type="ECO:0000256" key="2">
    <source>
        <dbReference type="SAM" id="MobiDB-lite"/>
    </source>
</evidence>
<dbReference type="InterPro" id="IPR043154">
    <property type="entry name" value="Sec-1-like_dom1"/>
</dbReference>
<feature type="compositionally biased region" description="Polar residues" evidence="2">
    <location>
        <begin position="552"/>
        <end position="564"/>
    </location>
</feature>
<keyword evidence="4" id="KW-1185">Reference proteome</keyword>
<comment type="similarity">
    <text evidence="1">Belongs to the STXBP/unc-18/SEC1 family.</text>
</comment>
<dbReference type="Proteomes" id="UP000799429">
    <property type="component" value="Unassembled WGS sequence"/>
</dbReference>
<dbReference type="OrthoDB" id="10262287at2759"/>
<gene>
    <name evidence="3" type="ORF">M501DRAFT_988781</name>
</gene>
<dbReference type="Pfam" id="PF00995">
    <property type="entry name" value="Sec1"/>
    <property type="match status" value="1"/>
</dbReference>
<dbReference type="InterPro" id="IPR043127">
    <property type="entry name" value="Sec-1-like_dom3a"/>
</dbReference>
<dbReference type="Gene3D" id="3.40.50.2060">
    <property type="match status" value="1"/>
</dbReference>
<dbReference type="AlphaFoldDB" id="A0A9P4VJP4"/>
<sequence length="675" mass="73432">MAPHALLDTAEISDKARRDLLQLLEGIRGKKNLVIERSLAGPVGLFVKFSTLQEYGVDRVFFLENDNVDASQKNIIFLARAEQAKQVISVAEQIKRLRRSSSTDHEFSIIWVPRRTLVSDQILEDTGVLGEASVSEYALHFIPVADDLLSLELDEAFGDLYLRKDPTSIFLAAKALMLLQQRHGLFPRIIGKGDNAKRLCDLLLRMRSEVTASEDSGSGSTSVLGLTPSTTLESLILIDREIDFPTVLMTQLTYEGLIDEVFNINSNATEVDSSVIGAVNTPQPTPGSHNSSSTQSPAPTAQPQTLKRKIPLDDKDTLYQTLRDSNFAIVGSLLNKVARRLQISYESRNTAKTTSELREFVNNLPGLQAEQASLNIHTSLTEEIMKHTRTDIFSRVLEVQQNFAAGADPATQNDAIDELINRAVPLATILRLLCLASSFGSGLRAKDLDLFRTAVLHAYGHQHLLTLSALEKSGLLTPRSSSALGIPAAGARHATHGTNYAAVRRSLHLFADEVNEADPNDIAYVFSGYAPLSVRLVQCIIQKQFLTQLRSTGGQGHGNRQASATAAAPSGQGWRGFEDAVKNVRGATFDEAQTGEDKAVRARHILNGSGANSEKTVIVFFLGGVCRAEIAALRFVSRKLAEEGKGKRILIATTGIITGDTVVGASVEERKFGNA</sequence>
<evidence type="ECO:0000313" key="3">
    <source>
        <dbReference type="EMBL" id="KAF2835481.1"/>
    </source>
</evidence>
<evidence type="ECO:0000313" key="4">
    <source>
        <dbReference type="Proteomes" id="UP000799429"/>
    </source>
</evidence>
<dbReference type="InterPro" id="IPR043155">
    <property type="entry name" value="VPS33_dom3b"/>
</dbReference>
<dbReference type="Gene3D" id="3.90.830.10">
    <property type="entry name" value="Syntaxin Binding Protein 1, Chain A, domain 2"/>
    <property type="match status" value="1"/>
</dbReference>
<proteinExistence type="inferred from homology"/>
<dbReference type="GO" id="GO:0016192">
    <property type="term" value="P:vesicle-mediated transport"/>
    <property type="evidence" value="ECO:0007669"/>
    <property type="project" value="InterPro"/>
</dbReference>
<dbReference type="EMBL" id="MU006108">
    <property type="protein sequence ID" value="KAF2835481.1"/>
    <property type="molecule type" value="Genomic_DNA"/>
</dbReference>
<reference evidence="3" key="1">
    <citation type="journal article" date="2020" name="Stud. Mycol.">
        <title>101 Dothideomycetes genomes: a test case for predicting lifestyles and emergence of pathogens.</title>
        <authorList>
            <person name="Haridas S."/>
            <person name="Albert R."/>
            <person name="Binder M."/>
            <person name="Bloem J."/>
            <person name="Labutti K."/>
            <person name="Salamov A."/>
            <person name="Andreopoulos B."/>
            <person name="Baker S."/>
            <person name="Barry K."/>
            <person name="Bills G."/>
            <person name="Bluhm B."/>
            <person name="Cannon C."/>
            <person name="Castanera R."/>
            <person name="Culley D."/>
            <person name="Daum C."/>
            <person name="Ezra D."/>
            <person name="Gonzalez J."/>
            <person name="Henrissat B."/>
            <person name="Kuo A."/>
            <person name="Liang C."/>
            <person name="Lipzen A."/>
            <person name="Lutzoni F."/>
            <person name="Magnuson J."/>
            <person name="Mondo S."/>
            <person name="Nolan M."/>
            <person name="Ohm R."/>
            <person name="Pangilinan J."/>
            <person name="Park H.-J."/>
            <person name="Ramirez L."/>
            <person name="Alfaro M."/>
            <person name="Sun H."/>
            <person name="Tritt A."/>
            <person name="Yoshinaga Y."/>
            <person name="Zwiers L.-H."/>
            <person name="Turgeon B."/>
            <person name="Goodwin S."/>
            <person name="Spatafora J."/>
            <person name="Crous P."/>
            <person name="Grigoriev I."/>
        </authorList>
    </citation>
    <scope>NUCLEOTIDE SEQUENCE</scope>
    <source>
        <strain evidence="3">CBS 101060</strain>
    </source>
</reference>
<dbReference type="PANTHER" id="PTHR11679">
    <property type="entry name" value="VESICLE PROTEIN SORTING-ASSOCIATED"/>
    <property type="match status" value="1"/>
</dbReference>
<dbReference type="InterPro" id="IPR027482">
    <property type="entry name" value="Sec1-like_dom2"/>
</dbReference>
<name>A0A9P4VJP4_9PEZI</name>
<dbReference type="SUPFAM" id="SSF56815">
    <property type="entry name" value="Sec1/munc18-like (SM) proteins"/>
    <property type="match status" value="1"/>
</dbReference>
<dbReference type="InterPro" id="IPR036045">
    <property type="entry name" value="Sec1-like_sf"/>
</dbReference>
<feature type="region of interest" description="Disordered" evidence="2">
    <location>
        <begin position="552"/>
        <end position="572"/>
    </location>
</feature>
<dbReference type="Gene3D" id="1.25.40.850">
    <property type="match status" value="1"/>
</dbReference>
<feature type="region of interest" description="Disordered" evidence="2">
    <location>
        <begin position="277"/>
        <end position="305"/>
    </location>
</feature>
<evidence type="ECO:0000256" key="1">
    <source>
        <dbReference type="ARBA" id="ARBA00009884"/>
    </source>
</evidence>
<organism evidence="3 4">
    <name type="scientific">Patellaria atrata CBS 101060</name>
    <dbReference type="NCBI Taxonomy" id="1346257"/>
    <lineage>
        <taxon>Eukaryota</taxon>
        <taxon>Fungi</taxon>
        <taxon>Dikarya</taxon>
        <taxon>Ascomycota</taxon>
        <taxon>Pezizomycotina</taxon>
        <taxon>Dothideomycetes</taxon>
        <taxon>Dothideomycetes incertae sedis</taxon>
        <taxon>Patellariales</taxon>
        <taxon>Patellariaceae</taxon>
        <taxon>Patellaria</taxon>
    </lineage>
</organism>
<feature type="compositionally biased region" description="Polar residues" evidence="2">
    <location>
        <begin position="280"/>
        <end position="305"/>
    </location>
</feature>
<comment type="caution">
    <text evidence="3">The sequence shown here is derived from an EMBL/GenBank/DDBJ whole genome shotgun (WGS) entry which is preliminary data.</text>
</comment>